<reference evidence="5 6" key="1">
    <citation type="submission" date="2019-11" db="EMBL/GenBank/DDBJ databases">
        <authorList>
            <person name="Cao P."/>
        </authorList>
    </citation>
    <scope>NUCLEOTIDE SEQUENCE [LARGE SCALE GENOMIC DNA]</scope>
    <source>
        <strain evidence="5 6">NEAU-AAG5</strain>
    </source>
</reference>
<evidence type="ECO:0000313" key="6">
    <source>
        <dbReference type="Proteomes" id="UP000432015"/>
    </source>
</evidence>
<gene>
    <name evidence="5" type="ORF">GNZ18_12595</name>
</gene>
<keyword evidence="1" id="KW-0677">Repeat</keyword>
<evidence type="ECO:0000313" key="5">
    <source>
        <dbReference type="EMBL" id="MUN37436.1"/>
    </source>
</evidence>
<dbReference type="RefSeq" id="WP_156216482.1">
    <property type="nucleotide sequence ID" value="NZ_WOFH01000004.1"/>
</dbReference>
<comment type="caution">
    <text evidence="5">The sequence shown here is derived from an EMBL/GenBank/DDBJ whole genome shotgun (WGS) entry which is preliminary data.</text>
</comment>
<dbReference type="InterPro" id="IPR003593">
    <property type="entry name" value="AAA+_ATPase"/>
</dbReference>
<dbReference type="InterPro" id="IPR050611">
    <property type="entry name" value="ABCF"/>
</dbReference>
<sequence>MLAFRGVDVRVGPRLLLADVTAHIAPGDRIGLVGRNGAGKSTLMRVLAGEVAPAAGTVTRTGPVGYLPQDPAAAAPSVSVQDRVLSARGMDEAVRALRTAETALGEGGERAMRRYVRAEAEFQARGGYAAEAEAARIAAGLGLPAGALARPIGSLSGGQRRRVELARVLFGERGTLLLDEPTNNLDPASRAEVLAAVGGYRGAVVMVTHDEEAVEALRPGRVLLLPDGVEDHWNSGYADLVALS</sequence>
<evidence type="ECO:0000256" key="1">
    <source>
        <dbReference type="ARBA" id="ARBA00022737"/>
    </source>
</evidence>
<protein>
    <submittedName>
        <fullName evidence="5">ATP-binding cassette domain-containing protein</fullName>
    </submittedName>
</protein>
<dbReference type="InterPro" id="IPR017871">
    <property type="entry name" value="ABC_transporter-like_CS"/>
</dbReference>
<feature type="domain" description="ABC transporter" evidence="4">
    <location>
        <begin position="2"/>
        <end position="244"/>
    </location>
</feature>
<dbReference type="InterPro" id="IPR027417">
    <property type="entry name" value="P-loop_NTPase"/>
</dbReference>
<dbReference type="CDD" id="cd03221">
    <property type="entry name" value="ABCF_EF-3"/>
    <property type="match status" value="1"/>
</dbReference>
<dbReference type="PANTHER" id="PTHR19211">
    <property type="entry name" value="ATP-BINDING TRANSPORT PROTEIN-RELATED"/>
    <property type="match status" value="1"/>
</dbReference>
<proteinExistence type="predicted"/>
<dbReference type="SMART" id="SM00382">
    <property type="entry name" value="AAA"/>
    <property type="match status" value="1"/>
</dbReference>
<keyword evidence="6" id="KW-1185">Reference proteome</keyword>
<dbReference type="Pfam" id="PF00005">
    <property type="entry name" value="ABC_tran"/>
    <property type="match status" value="1"/>
</dbReference>
<keyword evidence="3 5" id="KW-0067">ATP-binding</keyword>
<dbReference type="SUPFAM" id="SSF52540">
    <property type="entry name" value="P-loop containing nucleoside triphosphate hydrolases"/>
    <property type="match status" value="1"/>
</dbReference>
<dbReference type="AlphaFoldDB" id="A0A7K1KZN8"/>
<dbReference type="GO" id="GO:0016887">
    <property type="term" value="F:ATP hydrolysis activity"/>
    <property type="evidence" value="ECO:0007669"/>
    <property type="project" value="InterPro"/>
</dbReference>
<name>A0A7K1KZN8_9ACTN</name>
<dbReference type="PROSITE" id="PS50893">
    <property type="entry name" value="ABC_TRANSPORTER_2"/>
    <property type="match status" value="1"/>
</dbReference>
<dbReference type="GO" id="GO:0005524">
    <property type="term" value="F:ATP binding"/>
    <property type="evidence" value="ECO:0007669"/>
    <property type="project" value="UniProtKB-KW"/>
</dbReference>
<evidence type="ECO:0000256" key="2">
    <source>
        <dbReference type="ARBA" id="ARBA00022741"/>
    </source>
</evidence>
<evidence type="ECO:0000259" key="4">
    <source>
        <dbReference type="PROSITE" id="PS50893"/>
    </source>
</evidence>
<dbReference type="Gene3D" id="3.40.50.300">
    <property type="entry name" value="P-loop containing nucleotide triphosphate hydrolases"/>
    <property type="match status" value="1"/>
</dbReference>
<dbReference type="PANTHER" id="PTHR19211:SF14">
    <property type="entry name" value="ATP-BINDING CASSETTE SUB-FAMILY F MEMBER 1"/>
    <property type="match status" value="1"/>
</dbReference>
<dbReference type="PROSITE" id="PS00211">
    <property type="entry name" value="ABC_TRANSPORTER_1"/>
    <property type="match status" value="1"/>
</dbReference>
<keyword evidence="2" id="KW-0547">Nucleotide-binding</keyword>
<dbReference type="InterPro" id="IPR003439">
    <property type="entry name" value="ABC_transporter-like_ATP-bd"/>
</dbReference>
<dbReference type="Proteomes" id="UP000432015">
    <property type="component" value="Unassembled WGS sequence"/>
</dbReference>
<organism evidence="5 6">
    <name type="scientific">Actinomadura litoris</name>
    <dbReference type="NCBI Taxonomy" id="2678616"/>
    <lineage>
        <taxon>Bacteria</taxon>
        <taxon>Bacillati</taxon>
        <taxon>Actinomycetota</taxon>
        <taxon>Actinomycetes</taxon>
        <taxon>Streptosporangiales</taxon>
        <taxon>Thermomonosporaceae</taxon>
        <taxon>Actinomadura</taxon>
    </lineage>
</organism>
<evidence type="ECO:0000256" key="3">
    <source>
        <dbReference type="ARBA" id="ARBA00022840"/>
    </source>
</evidence>
<accession>A0A7K1KZN8</accession>
<dbReference type="EMBL" id="WOFH01000004">
    <property type="protein sequence ID" value="MUN37436.1"/>
    <property type="molecule type" value="Genomic_DNA"/>
</dbReference>